<dbReference type="GO" id="GO:0005739">
    <property type="term" value="C:mitochondrion"/>
    <property type="evidence" value="ECO:0007669"/>
    <property type="project" value="InterPro"/>
</dbReference>
<evidence type="ECO:0000313" key="2">
    <source>
        <dbReference type="RefSeq" id="XP_013408118.1"/>
    </source>
</evidence>
<organism evidence="1 2">
    <name type="scientific">Lingula anatina</name>
    <name type="common">Brachiopod</name>
    <name type="synonym">Lingula unguis</name>
    <dbReference type="NCBI Taxonomy" id="7574"/>
    <lineage>
        <taxon>Eukaryota</taxon>
        <taxon>Metazoa</taxon>
        <taxon>Spiralia</taxon>
        <taxon>Lophotrochozoa</taxon>
        <taxon>Brachiopoda</taxon>
        <taxon>Linguliformea</taxon>
        <taxon>Lingulata</taxon>
        <taxon>Lingulida</taxon>
        <taxon>Linguloidea</taxon>
        <taxon>Lingulidae</taxon>
        <taxon>Lingula</taxon>
    </lineage>
</organism>
<dbReference type="OrthoDB" id="3821113at2759"/>
<gene>
    <name evidence="2" type="primary">LOC106172072</name>
</gene>
<dbReference type="InParanoid" id="A0A1S3JCS0"/>
<protein>
    <submittedName>
        <fullName evidence="2">NADH dehydrogenase [ubiquinone] 1 alpha subcomplex assembly factor 8-like</fullName>
    </submittedName>
</protein>
<dbReference type="PANTHER" id="PTHR34561">
    <property type="entry name" value="NADH DEHYDROGENASE [UBIQUINONE] 1 ALPHA SUBCOMPLEX ASSEMBLY FACTOR 8"/>
    <property type="match status" value="1"/>
</dbReference>
<dbReference type="FunCoup" id="A0A1S3JCS0">
    <property type="interactions" value="17"/>
</dbReference>
<dbReference type="PROSITE" id="PS51808">
    <property type="entry name" value="CHCH"/>
    <property type="match status" value="1"/>
</dbReference>
<dbReference type="GeneID" id="106172072"/>
<dbReference type="InterPro" id="IPR034595">
    <property type="entry name" value="NDUFAF8"/>
</dbReference>
<name>A0A1S3JCS0_LINAN</name>
<dbReference type="GO" id="GO:0032981">
    <property type="term" value="P:mitochondrial respiratory chain complex I assembly"/>
    <property type="evidence" value="ECO:0007669"/>
    <property type="project" value="InterPro"/>
</dbReference>
<dbReference type="PANTHER" id="PTHR34561:SF1">
    <property type="entry name" value="NADH DEHYDROGENASE [UBIQUINONE] 1 ALPHA SUBCOMPLEX ASSEMBLY FACTOR 8"/>
    <property type="match status" value="1"/>
</dbReference>
<reference evidence="2" key="1">
    <citation type="submission" date="2025-08" db="UniProtKB">
        <authorList>
            <consortium name="RefSeq"/>
        </authorList>
    </citation>
    <scope>IDENTIFICATION</scope>
    <source>
        <tissue evidence="2">Gonads</tissue>
    </source>
</reference>
<keyword evidence="1" id="KW-1185">Reference proteome</keyword>
<evidence type="ECO:0000313" key="1">
    <source>
        <dbReference type="Proteomes" id="UP000085678"/>
    </source>
</evidence>
<dbReference type="AlphaFoldDB" id="A0A1S3JCS0"/>
<dbReference type="KEGG" id="lak:106172072"/>
<dbReference type="Proteomes" id="UP000085678">
    <property type="component" value="Unplaced"/>
</dbReference>
<dbReference type="RefSeq" id="XP_013408118.1">
    <property type="nucleotide sequence ID" value="XM_013552664.2"/>
</dbReference>
<accession>A0A1S3JCS0</accession>
<sequence>MWRFETQQLFHNVQYSGDISVTGILCCNVEIVAMQRANSSVQAAKQRLKQFPVALKECRTEMSAYGKCVSEKEDVKCNDCAKEFQALKECFKKTMQKAGKR</sequence>
<proteinExistence type="predicted"/>